<dbReference type="AlphaFoldDB" id="A0A8J5N9L0"/>
<name>A0A8J5N9L0_HOMAM</name>
<protein>
    <submittedName>
        <fullName evidence="1">Uncharacterized protein</fullName>
    </submittedName>
</protein>
<evidence type="ECO:0000313" key="1">
    <source>
        <dbReference type="EMBL" id="KAG7175279.1"/>
    </source>
</evidence>
<comment type="caution">
    <text evidence="1">The sequence shown here is derived from an EMBL/GenBank/DDBJ whole genome shotgun (WGS) entry which is preliminary data.</text>
</comment>
<organism evidence="1 2">
    <name type="scientific">Homarus americanus</name>
    <name type="common">American lobster</name>
    <dbReference type="NCBI Taxonomy" id="6706"/>
    <lineage>
        <taxon>Eukaryota</taxon>
        <taxon>Metazoa</taxon>
        <taxon>Ecdysozoa</taxon>
        <taxon>Arthropoda</taxon>
        <taxon>Crustacea</taxon>
        <taxon>Multicrustacea</taxon>
        <taxon>Malacostraca</taxon>
        <taxon>Eumalacostraca</taxon>
        <taxon>Eucarida</taxon>
        <taxon>Decapoda</taxon>
        <taxon>Pleocyemata</taxon>
        <taxon>Astacidea</taxon>
        <taxon>Nephropoidea</taxon>
        <taxon>Nephropidae</taxon>
        <taxon>Homarus</taxon>
    </lineage>
</organism>
<evidence type="ECO:0000313" key="2">
    <source>
        <dbReference type="Proteomes" id="UP000747542"/>
    </source>
</evidence>
<dbReference type="Proteomes" id="UP000747542">
    <property type="component" value="Unassembled WGS sequence"/>
</dbReference>
<proteinExistence type="predicted"/>
<keyword evidence="2" id="KW-1185">Reference proteome</keyword>
<dbReference type="EMBL" id="JAHLQT010006108">
    <property type="protein sequence ID" value="KAG7175279.1"/>
    <property type="molecule type" value="Genomic_DNA"/>
</dbReference>
<reference evidence="1" key="1">
    <citation type="journal article" date="2021" name="Sci. Adv.">
        <title>The American lobster genome reveals insights on longevity, neural, and immune adaptations.</title>
        <authorList>
            <person name="Polinski J.M."/>
            <person name="Zimin A.V."/>
            <person name="Clark K.F."/>
            <person name="Kohn A.B."/>
            <person name="Sadowski N."/>
            <person name="Timp W."/>
            <person name="Ptitsyn A."/>
            <person name="Khanna P."/>
            <person name="Romanova D.Y."/>
            <person name="Williams P."/>
            <person name="Greenwood S.J."/>
            <person name="Moroz L.L."/>
            <person name="Walt D.R."/>
            <person name="Bodnar A.G."/>
        </authorList>
    </citation>
    <scope>NUCLEOTIDE SEQUENCE</scope>
    <source>
        <strain evidence="1">GMGI-L3</strain>
    </source>
</reference>
<sequence length="118" mass="13943">MRQGQFDEIEDQARAFAEPVYTETTKKRKHFFDESVGTETQLDPREKFKVDNFYTILDCLRNELEHRVNAYSEIKKLFSFLTEYDSMKYDDLKAQLELVVSTYSSDLEASVLVEFFAI</sequence>
<gene>
    <name evidence="1" type="ORF">Hamer_G001328</name>
</gene>
<accession>A0A8J5N9L0</accession>